<organism evidence="1 2">
    <name type="scientific">Iphiclides podalirius</name>
    <name type="common">scarce swallowtail</name>
    <dbReference type="NCBI Taxonomy" id="110791"/>
    <lineage>
        <taxon>Eukaryota</taxon>
        <taxon>Metazoa</taxon>
        <taxon>Ecdysozoa</taxon>
        <taxon>Arthropoda</taxon>
        <taxon>Hexapoda</taxon>
        <taxon>Insecta</taxon>
        <taxon>Pterygota</taxon>
        <taxon>Neoptera</taxon>
        <taxon>Endopterygota</taxon>
        <taxon>Lepidoptera</taxon>
        <taxon>Glossata</taxon>
        <taxon>Ditrysia</taxon>
        <taxon>Papilionoidea</taxon>
        <taxon>Papilionidae</taxon>
        <taxon>Papilioninae</taxon>
        <taxon>Iphiclides</taxon>
    </lineage>
</organism>
<sequence length="94" mass="10335">MRTDNTGTTSTTTTATGNITLLEAMCRRICLCHFEPQYETRSNRLSPAAVPTLYLQGDASDTAVDFPLQEYSHPLCTENQDEFPSSVISTGDND</sequence>
<gene>
    <name evidence="1" type="ORF">IPOD504_LOCUS17794</name>
</gene>
<reference evidence="1" key="1">
    <citation type="submission" date="2022-03" db="EMBL/GenBank/DDBJ databases">
        <authorList>
            <person name="Martin H S."/>
        </authorList>
    </citation>
    <scope>NUCLEOTIDE SEQUENCE [LARGE SCALE GENOMIC DNA]</scope>
</reference>
<feature type="non-terminal residue" evidence="1">
    <location>
        <position position="94"/>
    </location>
</feature>
<proteinExistence type="predicted"/>
<keyword evidence="2" id="KW-1185">Reference proteome</keyword>
<dbReference type="Proteomes" id="UP000837857">
    <property type="component" value="Unassembled WGS sequence"/>
</dbReference>
<dbReference type="EMBL" id="CAKOGK010000201">
    <property type="protein sequence ID" value="CAH2080323.1"/>
    <property type="molecule type" value="Genomic_DNA"/>
</dbReference>
<accession>A0ABN8JAH4</accession>
<comment type="caution">
    <text evidence="1">The sequence shown here is derived from an EMBL/GenBank/DDBJ whole genome shotgun (WGS) entry which is preliminary data.</text>
</comment>
<name>A0ABN8JAH4_9NEOP</name>
<protein>
    <submittedName>
        <fullName evidence="1">Uncharacterized protein</fullName>
    </submittedName>
</protein>
<evidence type="ECO:0000313" key="2">
    <source>
        <dbReference type="Proteomes" id="UP000837857"/>
    </source>
</evidence>
<evidence type="ECO:0000313" key="1">
    <source>
        <dbReference type="EMBL" id="CAH2080323.1"/>
    </source>
</evidence>